<dbReference type="NCBIfam" id="TIGR00492">
    <property type="entry name" value="alr"/>
    <property type="match status" value="1"/>
</dbReference>
<dbReference type="InterPro" id="IPR020622">
    <property type="entry name" value="Ala_racemase_pyridoxalP-BS"/>
</dbReference>
<gene>
    <name evidence="6" type="ORF">JOC27_002402</name>
</gene>
<sequence>MKRLGKQMKTNYYRDTWAEIDLDAVANNVAQMKARLPEETALLAVVKANAYGHGAEQVARTALANGATWLAVAIFDEALALREKGIKAPILVLSPIRPQDAGIAAQQHISLTVSQKEWVEEASRFHTGEDPILIHIACDTGMGRIGIRDRQEAAEFVEAVQKDKRFTVEGMFTHFATADQDDEAYFNEQYNRFEMMIDWFHELNVYPSIIHCGNSATTLKYPSEKRHLFNLVRYGISMYGLSPSPEMEKKLPFPLQRALSLYSCLTYVKKVKAGSSIGYGATYQAAEDEWIGTVPIGYADGFLRALGGSDVLVAGTRCPIVGRICMDQLMIRLPHAFSLGTRVTLIGKDGNDEITADERAQKMKTINYEVTCLIHPRVPRVFKKNGQICGASNPVLPQQMDSEISKG</sequence>
<dbReference type="PRINTS" id="PR00992">
    <property type="entry name" value="ALARACEMASE"/>
</dbReference>
<evidence type="ECO:0000256" key="4">
    <source>
        <dbReference type="HAMAP-Rule" id="MF_01201"/>
    </source>
</evidence>
<evidence type="ECO:0000313" key="7">
    <source>
        <dbReference type="Proteomes" id="UP000823201"/>
    </source>
</evidence>
<comment type="cofactor">
    <cofactor evidence="1 4">
        <name>pyridoxal 5'-phosphate</name>
        <dbReference type="ChEBI" id="CHEBI:597326"/>
    </cofactor>
</comment>
<dbReference type="InterPro" id="IPR029066">
    <property type="entry name" value="PLP-binding_barrel"/>
</dbReference>
<dbReference type="Pfam" id="PF01168">
    <property type="entry name" value="Ala_racemase_N"/>
    <property type="match status" value="1"/>
</dbReference>
<comment type="pathway">
    <text evidence="4">Amino-acid biosynthesis; D-alanine biosynthesis; D-alanine from L-alanine: step 1/1.</text>
</comment>
<keyword evidence="3 4" id="KW-0413">Isomerase</keyword>
<comment type="function">
    <text evidence="4">Catalyzes the interconversion of L-alanine and D-alanine. May also act on other amino acids.</text>
</comment>
<dbReference type="SUPFAM" id="SSF51419">
    <property type="entry name" value="PLP-binding barrel"/>
    <property type="match status" value="1"/>
</dbReference>
<feature type="domain" description="Alanine racemase C-terminal" evidence="5">
    <location>
        <begin position="258"/>
        <end position="383"/>
    </location>
</feature>
<dbReference type="Gene3D" id="2.40.37.10">
    <property type="entry name" value="Lyase, Ornithine Decarboxylase, Chain A, domain 1"/>
    <property type="match status" value="1"/>
</dbReference>
<evidence type="ECO:0000256" key="3">
    <source>
        <dbReference type="ARBA" id="ARBA00023235"/>
    </source>
</evidence>
<dbReference type="SMART" id="SM01005">
    <property type="entry name" value="Ala_racemase_C"/>
    <property type="match status" value="1"/>
</dbReference>
<feature type="binding site" evidence="4">
    <location>
        <position position="144"/>
    </location>
    <ligand>
        <name>substrate</name>
    </ligand>
</feature>
<organism evidence="6 7">
    <name type="scientific">Sporolactobacillus spathodeae</name>
    <dbReference type="NCBI Taxonomy" id="1465502"/>
    <lineage>
        <taxon>Bacteria</taxon>
        <taxon>Bacillati</taxon>
        <taxon>Bacillota</taxon>
        <taxon>Bacilli</taxon>
        <taxon>Bacillales</taxon>
        <taxon>Sporolactobacillaceae</taxon>
        <taxon>Sporolactobacillus</taxon>
    </lineage>
</organism>
<evidence type="ECO:0000313" key="6">
    <source>
        <dbReference type="EMBL" id="MBM7658939.1"/>
    </source>
</evidence>
<dbReference type="EMBL" id="JAFBEV010000028">
    <property type="protein sequence ID" value="MBM7658939.1"/>
    <property type="molecule type" value="Genomic_DNA"/>
</dbReference>
<feature type="active site" description="Proton acceptor; specific for D-alanine" evidence="4">
    <location>
        <position position="47"/>
    </location>
</feature>
<feature type="active site" description="Proton acceptor; specific for L-alanine" evidence="4">
    <location>
        <position position="279"/>
    </location>
</feature>
<name>A0ABS2QAV9_9BACL</name>
<evidence type="ECO:0000259" key="5">
    <source>
        <dbReference type="SMART" id="SM01005"/>
    </source>
</evidence>
<accession>A0ABS2QAV9</accession>
<keyword evidence="2 4" id="KW-0663">Pyridoxal phosphate</keyword>
<evidence type="ECO:0000256" key="2">
    <source>
        <dbReference type="ARBA" id="ARBA00022898"/>
    </source>
</evidence>
<dbReference type="InterPro" id="IPR009006">
    <property type="entry name" value="Ala_racemase/Decarboxylase_C"/>
</dbReference>
<dbReference type="SUPFAM" id="SSF50621">
    <property type="entry name" value="Alanine racemase C-terminal domain-like"/>
    <property type="match status" value="1"/>
</dbReference>
<evidence type="ECO:0000256" key="1">
    <source>
        <dbReference type="ARBA" id="ARBA00001933"/>
    </source>
</evidence>
<comment type="caution">
    <text evidence="6">The sequence shown here is derived from an EMBL/GenBank/DDBJ whole genome shotgun (WGS) entry which is preliminary data.</text>
</comment>
<dbReference type="PANTHER" id="PTHR30511">
    <property type="entry name" value="ALANINE RACEMASE"/>
    <property type="match status" value="1"/>
</dbReference>
<protein>
    <recommendedName>
        <fullName evidence="4">Alanine racemase</fullName>
        <ecNumber evidence="4">5.1.1.1</ecNumber>
    </recommendedName>
</protein>
<comment type="similarity">
    <text evidence="4">Belongs to the alanine racemase family.</text>
</comment>
<dbReference type="CDD" id="cd00430">
    <property type="entry name" value="PLPDE_III_AR"/>
    <property type="match status" value="1"/>
</dbReference>
<dbReference type="HAMAP" id="MF_01201">
    <property type="entry name" value="Ala_racemase"/>
    <property type="match status" value="1"/>
</dbReference>
<dbReference type="InterPro" id="IPR000821">
    <property type="entry name" value="Ala_racemase"/>
</dbReference>
<proteinExistence type="inferred from homology"/>
<dbReference type="GO" id="GO:0008784">
    <property type="term" value="F:alanine racemase activity"/>
    <property type="evidence" value="ECO:0007669"/>
    <property type="project" value="UniProtKB-EC"/>
</dbReference>
<feature type="modified residue" description="N6-(pyridoxal phosphate)lysine" evidence="4">
    <location>
        <position position="47"/>
    </location>
</feature>
<dbReference type="EC" id="5.1.1.1" evidence="4"/>
<dbReference type="InterPro" id="IPR001608">
    <property type="entry name" value="Ala_racemase_N"/>
</dbReference>
<comment type="catalytic activity">
    <reaction evidence="4">
        <text>L-alanine = D-alanine</text>
        <dbReference type="Rhea" id="RHEA:20249"/>
        <dbReference type="ChEBI" id="CHEBI:57416"/>
        <dbReference type="ChEBI" id="CHEBI:57972"/>
        <dbReference type="EC" id="5.1.1.1"/>
    </reaction>
</comment>
<dbReference type="PROSITE" id="PS00395">
    <property type="entry name" value="ALANINE_RACEMASE"/>
    <property type="match status" value="1"/>
</dbReference>
<dbReference type="Gene3D" id="3.20.20.10">
    <property type="entry name" value="Alanine racemase"/>
    <property type="match status" value="1"/>
</dbReference>
<dbReference type="InterPro" id="IPR011079">
    <property type="entry name" value="Ala_racemase_C"/>
</dbReference>
<dbReference type="Proteomes" id="UP000823201">
    <property type="component" value="Unassembled WGS sequence"/>
</dbReference>
<dbReference type="Pfam" id="PF00842">
    <property type="entry name" value="Ala_racemase_C"/>
    <property type="match status" value="1"/>
</dbReference>
<dbReference type="PANTHER" id="PTHR30511:SF0">
    <property type="entry name" value="ALANINE RACEMASE, CATABOLIC-RELATED"/>
    <property type="match status" value="1"/>
</dbReference>
<feature type="binding site" evidence="4">
    <location>
        <position position="326"/>
    </location>
    <ligand>
        <name>substrate</name>
    </ligand>
</feature>
<keyword evidence="7" id="KW-1185">Reference proteome</keyword>
<reference evidence="6 7" key="1">
    <citation type="submission" date="2021-01" db="EMBL/GenBank/DDBJ databases">
        <title>Genomic Encyclopedia of Type Strains, Phase IV (KMG-IV): sequencing the most valuable type-strain genomes for metagenomic binning, comparative biology and taxonomic classification.</title>
        <authorList>
            <person name="Goeker M."/>
        </authorList>
    </citation>
    <scope>NUCLEOTIDE SEQUENCE [LARGE SCALE GENOMIC DNA]</scope>
    <source>
        <strain evidence="6 7">DSM 100968</strain>
    </source>
</reference>